<evidence type="ECO:0000313" key="3">
    <source>
        <dbReference type="Proteomes" id="UP001159363"/>
    </source>
</evidence>
<evidence type="ECO:0000256" key="1">
    <source>
        <dbReference type="SAM" id="MobiDB-lite"/>
    </source>
</evidence>
<keyword evidence="3" id="KW-1185">Reference proteome</keyword>
<dbReference type="EMBL" id="JARBHB010000001">
    <property type="protein sequence ID" value="KAJ8895911.1"/>
    <property type="molecule type" value="Genomic_DNA"/>
</dbReference>
<protein>
    <submittedName>
        <fullName evidence="2">Uncharacterized protein</fullName>
    </submittedName>
</protein>
<feature type="region of interest" description="Disordered" evidence="1">
    <location>
        <begin position="38"/>
        <end position="57"/>
    </location>
</feature>
<accession>A0ABQ9IHT7</accession>
<feature type="compositionally biased region" description="Basic and acidic residues" evidence="1">
    <location>
        <begin position="38"/>
        <end position="54"/>
    </location>
</feature>
<sequence>MHLIGLHKCEVFIYWRRVTRGVPSKAWSNGLNTEVLRADEGETSTEQRRNRPNRESNLGLLTKQRILQSAQSLEQFKRLKNRNSVKPGELVLEGFRYASKPANFATGKLLGLFFQQERHCRPACVYSKRTRMSFVRGLGGNVNAPEQPSVSRRRGVNVAEPDYYRANDRQERKIRALPDVEAEILPFICVDESRGFKKRNGLRRVSGSNEVPSHRNEEIWAALNCEVLRANEGDLKASHGTIPTSENPVTRPGIKPGSPLWDASRLTVQPPWPLSHSKVIFLQFTQPVHTQCPQLYTTPRKGLFGWCYTLCTLRVSLPNDLH</sequence>
<evidence type="ECO:0000313" key="2">
    <source>
        <dbReference type="EMBL" id="KAJ8895911.1"/>
    </source>
</evidence>
<dbReference type="Proteomes" id="UP001159363">
    <property type="component" value="Chromosome 1"/>
</dbReference>
<reference evidence="2 3" key="1">
    <citation type="submission" date="2023-02" db="EMBL/GenBank/DDBJ databases">
        <title>LHISI_Scaffold_Assembly.</title>
        <authorList>
            <person name="Stuart O.P."/>
            <person name="Cleave R."/>
            <person name="Magrath M.J.L."/>
            <person name="Mikheyev A.S."/>
        </authorList>
    </citation>
    <scope>NUCLEOTIDE SEQUENCE [LARGE SCALE GENOMIC DNA]</scope>
    <source>
        <strain evidence="2">Daus_M_001</strain>
        <tissue evidence="2">Leg muscle</tissue>
    </source>
</reference>
<comment type="caution">
    <text evidence="2">The sequence shown here is derived from an EMBL/GenBank/DDBJ whole genome shotgun (WGS) entry which is preliminary data.</text>
</comment>
<gene>
    <name evidence="2" type="ORF">PR048_001251</name>
</gene>
<proteinExistence type="predicted"/>
<name>A0ABQ9IHT7_9NEOP</name>
<organism evidence="2 3">
    <name type="scientific">Dryococelus australis</name>
    <dbReference type="NCBI Taxonomy" id="614101"/>
    <lineage>
        <taxon>Eukaryota</taxon>
        <taxon>Metazoa</taxon>
        <taxon>Ecdysozoa</taxon>
        <taxon>Arthropoda</taxon>
        <taxon>Hexapoda</taxon>
        <taxon>Insecta</taxon>
        <taxon>Pterygota</taxon>
        <taxon>Neoptera</taxon>
        <taxon>Polyneoptera</taxon>
        <taxon>Phasmatodea</taxon>
        <taxon>Verophasmatodea</taxon>
        <taxon>Anareolatae</taxon>
        <taxon>Phasmatidae</taxon>
        <taxon>Eurycanthinae</taxon>
        <taxon>Dryococelus</taxon>
    </lineage>
</organism>